<feature type="domain" description="DUF8039" evidence="2">
    <location>
        <begin position="372"/>
        <end position="461"/>
    </location>
</feature>
<proteinExistence type="predicted"/>
<feature type="region of interest" description="Disordered" evidence="1">
    <location>
        <begin position="212"/>
        <end position="235"/>
    </location>
</feature>
<name>A0A9W7X9P0_9POAL</name>
<feature type="region of interest" description="Disordered" evidence="1">
    <location>
        <begin position="43"/>
        <end position="77"/>
    </location>
</feature>
<feature type="non-terminal residue" evidence="3">
    <location>
        <position position="510"/>
    </location>
</feature>
<feature type="compositionally biased region" description="Basic residues" evidence="1">
    <location>
        <begin position="213"/>
        <end position="222"/>
    </location>
</feature>
<evidence type="ECO:0000313" key="4">
    <source>
        <dbReference type="Proteomes" id="UP001164776"/>
    </source>
</evidence>
<keyword evidence="4" id="KW-1185">Reference proteome</keyword>
<dbReference type="PANTHER" id="PTHR33018:SF19">
    <property type="entry name" value="OS12G0558775 PROTEIN"/>
    <property type="match status" value="1"/>
</dbReference>
<organism evidence="3 4">
    <name type="scientific">Paspalum vaginatum</name>
    <name type="common">seashore paspalum</name>
    <dbReference type="NCBI Taxonomy" id="158149"/>
    <lineage>
        <taxon>Eukaryota</taxon>
        <taxon>Viridiplantae</taxon>
        <taxon>Streptophyta</taxon>
        <taxon>Embryophyta</taxon>
        <taxon>Tracheophyta</taxon>
        <taxon>Spermatophyta</taxon>
        <taxon>Magnoliopsida</taxon>
        <taxon>Liliopsida</taxon>
        <taxon>Poales</taxon>
        <taxon>Poaceae</taxon>
        <taxon>PACMAD clade</taxon>
        <taxon>Panicoideae</taxon>
        <taxon>Andropogonodae</taxon>
        <taxon>Paspaleae</taxon>
        <taxon>Paspalinae</taxon>
        <taxon>Paspalum</taxon>
    </lineage>
</organism>
<feature type="compositionally biased region" description="Basic and acidic residues" evidence="1">
    <location>
        <begin position="43"/>
        <end position="53"/>
    </location>
</feature>
<comment type="caution">
    <text evidence="3">The sequence shown here is derived from an EMBL/GenBank/DDBJ whole genome shotgun (WGS) entry which is preliminary data.</text>
</comment>
<gene>
    <name evidence="3" type="ORF">BS78_K131700</name>
</gene>
<sequence>MSSEQFTEDNTWLEDILINEPNDSANEHLELEDPHAEEVLAAKRARELAKDPNYEPSIEQEQRMDEEPTTPHQNQSEQECIEAIGTSKRKCGTRAKNKLPETVYIINEVGVAGQPLEPYSRKVPDERKIFLWGELKKVFHFPRGTEEQAKKYALQQLGESYRRWRTYLNDKYVKNNLTPFDKFGRITQAQWDKFVRQKTTEEAIKLSKANKALAKRNTHKPHLGPEREDAIAKGLPDPYEGVNERTFHWCKAREVKVAGGEKDFPKPETKEVVNRIMSLAEEHKAGKFLNWKEGFAEDRYKYKKHDRYKQEMRETAEQVFKEILFSFVKNTPSLAGLASSGLDSSPGFASSLDIGSTPCLVIPYIPSGDQHAVDSITSPTPCELHIPLGIHGRTEKEAKALAIPRSGLFHGTPIPPDYARVQVLSVDTKHEEERLDIPTPEGIHFLGQSVDQFILWHKKYIMNLAPQENLQNLAPSGQPPEAEEPAIAPTCNTSVVPKMVRAYEKAATPE</sequence>
<protein>
    <recommendedName>
        <fullName evidence="2">DUF8039 domain-containing protein</fullName>
    </recommendedName>
</protein>
<evidence type="ECO:0000256" key="1">
    <source>
        <dbReference type="SAM" id="MobiDB-lite"/>
    </source>
</evidence>
<evidence type="ECO:0000313" key="3">
    <source>
        <dbReference type="EMBL" id="KAJ1255945.1"/>
    </source>
</evidence>
<reference evidence="3 4" key="1">
    <citation type="submission" date="2022-10" db="EMBL/GenBank/DDBJ databases">
        <title>WGS assembly of Paspalum vaginatum 540-79.</title>
        <authorList>
            <person name="Sun G."/>
            <person name="Wase N."/>
            <person name="Shu S."/>
            <person name="Jenkins J."/>
            <person name="Zhou B."/>
            <person name="Torres-Rodriguez J."/>
            <person name="Chen C."/>
            <person name="Sandor L."/>
            <person name="Plott C."/>
            <person name="Yoshinga Y."/>
            <person name="Daum C."/>
            <person name="Qi P."/>
            <person name="Barry K."/>
            <person name="Lipzen A."/>
            <person name="Berry L."/>
            <person name="Pedersen C."/>
            <person name="Gottilla T."/>
            <person name="Foltz A."/>
            <person name="Yu H."/>
            <person name="O'Malley R."/>
            <person name="Zhang C."/>
            <person name="Devos K."/>
            <person name="Sigmon B."/>
            <person name="Yu B."/>
            <person name="Obata T."/>
            <person name="Schmutz J."/>
            <person name="Schnable J."/>
        </authorList>
    </citation>
    <scope>NUCLEOTIDE SEQUENCE [LARGE SCALE GENOMIC DNA]</scope>
    <source>
        <strain evidence="4">cv. 540-79</strain>
    </source>
</reference>
<dbReference type="EMBL" id="MU629608">
    <property type="protein sequence ID" value="KAJ1255945.1"/>
    <property type="molecule type" value="Genomic_DNA"/>
</dbReference>
<accession>A0A9W7X9P0</accession>
<dbReference type="PANTHER" id="PTHR33018">
    <property type="entry name" value="OS10G0338966 PROTEIN-RELATED"/>
    <property type="match status" value="1"/>
</dbReference>
<dbReference type="AlphaFoldDB" id="A0A9W7X9P0"/>
<dbReference type="Proteomes" id="UP001164776">
    <property type="component" value="Unassembled WGS sequence"/>
</dbReference>
<dbReference type="InterPro" id="IPR058352">
    <property type="entry name" value="DUF8039"/>
</dbReference>
<dbReference type="Pfam" id="PF26133">
    <property type="entry name" value="DUF8039"/>
    <property type="match status" value="1"/>
</dbReference>
<evidence type="ECO:0000259" key="2">
    <source>
        <dbReference type="Pfam" id="PF26133"/>
    </source>
</evidence>